<evidence type="ECO:0000256" key="1">
    <source>
        <dbReference type="ARBA" id="ARBA00022676"/>
    </source>
</evidence>
<gene>
    <name evidence="6" type="ordered locus">UWK_02834</name>
</gene>
<name>M1PIE4_DESSD</name>
<evidence type="ECO:0000313" key="7">
    <source>
        <dbReference type="Proteomes" id="UP000011721"/>
    </source>
</evidence>
<dbReference type="AlphaFoldDB" id="M1PIE4"/>
<accession>M1PIE4</accession>
<proteinExistence type="inferred from homology"/>
<dbReference type="SUPFAM" id="SSF53756">
    <property type="entry name" value="UDP-Glycosyltransferase/glycogen phosphorylase"/>
    <property type="match status" value="1"/>
</dbReference>
<reference evidence="7" key="1">
    <citation type="journal article" date="2013" name="Stand. Genomic Sci.">
        <title>Complete genome sequence of Desulfocapsa sulfexigens, a marine deltaproteobacterium specialized in disproportionating inorganic sulfur compounds.</title>
        <authorList>
            <person name="Finster K.W."/>
            <person name="Kjeldsen K.U."/>
            <person name="Kube M."/>
            <person name="Reinhardt R."/>
            <person name="Mussmann M."/>
            <person name="Amann R."/>
            <person name="Schreiber L."/>
        </authorList>
    </citation>
    <scope>NUCLEOTIDE SEQUENCE [LARGE SCALE GENOMIC DNA]</scope>
    <source>
        <strain evidence="7">DSM 10523 / SB164P1</strain>
    </source>
</reference>
<protein>
    <recommendedName>
        <fullName evidence="4">lipopolysaccharide heptosyltransferase II</fullName>
        <ecNumber evidence="4">2.4.99.24</ecNumber>
    </recommendedName>
</protein>
<evidence type="ECO:0000256" key="3">
    <source>
        <dbReference type="ARBA" id="ARBA00043995"/>
    </source>
</evidence>
<dbReference type="KEGG" id="dsf:UWK_02834"/>
<dbReference type="Proteomes" id="UP000011721">
    <property type="component" value="Chromosome"/>
</dbReference>
<dbReference type="RefSeq" id="WP_015405051.1">
    <property type="nucleotide sequence ID" value="NC_020304.1"/>
</dbReference>
<evidence type="ECO:0000313" key="6">
    <source>
        <dbReference type="EMBL" id="AGF79365.1"/>
    </source>
</evidence>
<dbReference type="PATRIC" id="fig|1167006.5.peg.3062"/>
<dbReference type="Pfam" id="PF01075">
    <property type="entry name" value="Glyco_transf_9"/>
    <property type="match status" value="1"/>
</dbReference>
<dbReference type="EMBL" id="CP003985">
    <property type="protein sequence ID" value="AGF79365.1"/>
    <property type="molecule type" value="Genomic_DNA"/>
</dbReference>
<dbReference type="FunFam" id="3.40.50.2000:FF:000023">
    <property type="entry name" value="ADP-heptose--LPS heptosyltransferase II"/>
    <property type="match status" value="1"/>
</dbReference>
<evidence type="ECO:0000256" key="5">
    <source>
        <dbReference type="ARBA" id="ARBA00047503"/>
    </source>
</evidence>
<sequence length="391" mass="42931">MFTKASLIDSNPKKILIRSTNWIGDAVMTTPAVHTIRKNFPDAEITMLAVPWVADIFGVSPDVDHLILYDKKNLYAGKLKGPLQLAIELKKYRFDTAILLQNAFEAAFLVKMAGIPIRAGYRRDGRGVLLSHGVPISEATRKKHQVHYYQDMLKALGLTPGPDHLRLPLPDDLMQWAKTLVECLKYKSPAFILEEQLGKELPSLAELQSVTADGPPVPVIGFNPGAAFGPAKQWPVEKFAQLAAIISHNYQESGCVIMVFGTEVDSAAASKIREFSIRTPFHVQDMTGKTNLKQAMALIKCCDAFVTNDSGLMHVAAGLGTPSIAIFGSTDHIATGPYSENAIIVRREMECSPCMQTHCPRGHLQCLESISSKDVYEDLVTMLSPKFPPSS</sequence>
<dbReference type="PANTHER" id="PTHR30160">
    <property type="entry name" value="TETRAACYLDISACCHARIDE 4'-KINASE-RELATED"/>
    <property type="match status" value="1"/>
</dbReference>
<organism evidence="6 7">
    <name type="scientific">Desulfocapsa sulfexigens (strain DSM 10523 / SB164P1)</name>
    <dbReference type="NCBI Taxonomy" id="1167006"/>
    <lineage>
        <taxon>Bacteria</taxon>
        <taxon>Pseudomonadati</taxon>
        <taxon>Thermodesulfobacteriota</taxon>
        <taxon>Desulfobulbia</taxon>
        <taxon>Desulfobulbales</taxon>
        <taxon>Desulfocapsaceae</taxon>
        <taxon>Desulfocapsa</taxon>
    </lineage>
</organism>
<dbReference type="GO" id="GO:0005829">
    <property type="term" value="C:cytosol"/>
    <property type="evidence" value="ECO:0007669"/>
    <property type="project" value="TreeGrafter"/>
</dbReference>
<dbReference type="GO" id="GO:0008713">
    <property type="term" value="F:ADP-heptose-lipopolysaccharide heptosyltransferase activity"/>
    <property type="evidence" value="ECO:0007669"/>
    <property type="project" value="UniProtKB-EC"/>
</dbReference>
<dbReference type="HOGENOM" id="CLU_038371_0_0_7"/>
<keyword evidence="2 6" id="KW-0808">Transferase</keyword>
<evidence type="ECO:0000256" key="4">
    <source>
        <dbReference type="ARBA" id="ARBA00044042"/>
    </source>
</evidence>
<dbReference type="OrthoDB" id="9797795at2"/>
<dbReference type="STRING" id="1167006.UWK_02834"/>
<dbReference type="CDD" id="cd03789">
    <property type="entry name" value="GT9_LPS_heptosyltransferase"/>
    <property type="match status" value="1"/>
</dbReference>
<keyword evidence="7" id="KW-1185">Reference proteome</keyword>
<dbReference type="NCBIfam" id="TIGR02195">
    <property type="entry name" value="heptsyl_trn_II"/>
    <property type="match status" value="1"/>
</dbReference>
<dbReference type="PANTHER" id="PTHR30160:SF7">
    <property type="entry name" value="ADP-HEPTOSE--LPS HEPTOSYLTRANSFERASE 2"/>
    <property type="match status" value="1"/>
</dbReference>
<dbReference type="GO" id="GO:0009244">
    <property type="term" value="P:lipopolysaccharide core region biosynthetic process"/>
    <property type="evidence" value="ECO:0007669"/>
    <property type="project" value="TreeGrafter"/>
</dbReference>
<dbReference type="Gene3D" id="3.40.50.2000">
    <property type="entry name" value="Glycogen Phosphorylase B"/>
    <property type="match status" value="2"/>
</dbReference>
<comment type="similarity">
    <text evidence="3">Belongs to the glycosyltransferase 9 family.</text>
</comment>
<dbReference type="EC" id="2.4.99.24" evidence="4"/>
<dbReference type="InterPro" id="IPR002201">
    <property type="entry name" value="Glyco_trans_9"/>
</dbReference>
<dbReference type="InterPro" id="IPR051199">
    <property type="entry name" value="LPS_LOS_Heptosyltrfase"/>
</dbReference>
<dbReference type="eggNOG" id="COG0859">
    <property type="taxonomic scope" value="Bacteria"/>
</dbReference>
<comment type="catalytic activity">
    <reaction evidence="5">
        <text>an L-alpha-D-Hep-(1-&gt;5)-[alpha-Kdo-(2-&gt;4)]-alpha-Kdo-(2-&gt;6)-lipid A + ADP-L-glycero-beta-D-manno-heptose = an L-alpha-D-Hep-(1-&gt;3)-L-alpha-D-Hep-(1-&gt;5)-[alpha-Kdo-(2-&gt;4)]-alpha-Kdo-(2-&gt;6)-lipid A + ADP + H(+)</text>
        <dbReference type="Rhea" id="RHEA:74071"/>
        <dbReference type="ChEBI" id="CHEBI:15378"/>
        <dbReference type="ChEBI" id="CHEBI:61506"/>
        <dbReference type="ChEBI" id="CHEBI:193068"/>
        <dbReference type="ChEBI" id="CHEBI:193069"/>
        <dbReference type="ChEBI" id="CHEBI:456216"/>
        <dbReference type="EC" id="2.4.99.24"/>
    </reaction>
</comment>
<keyword evidence="1" id="KW-0328">Glycosyltransferase</keyword>
<dbReference type="InterPro" id="IPR011910">
    <property type="entry name" value="RfaF"/>
</dbReference>
<evidence type="ECO:0000256" key="2">
    <source>
        <dbReference type="ARBA" id="ARBA00022679"/>
    </source>
</evidence>